<name>A0A4R2HG01_9SPHI</name>
<dbReference type="CDD" id="cd00093">
    <property type="entry name" value="HTH_XRE"/>
    <property type="match status" value="1"/>
</dbReference>
<dbReference type="GO" id="GO:0005829">
    <property type="term" value="C:cytosol"/>
    <property type="evidence" value="ECO:0007669"/>
    <property type="project" value="TreeGrafter"/>
</dbReference>
<dbReference type="InterPro" id="IPR010982">
    <property type="entry name" value="Lambda_DNA-bd_dom_sf"/>
</dbReference>
<gene>
    <name evidence="6" type="ORF">EV200_103419</name>
    <name evidence="5" type="ORF">GCM10011413_26590</name>
</gene>
<evidence type="ECO:0000313" key="7">
    <source>
        <dbReference type="Proteomes" id="UP000295684"/>
    </source>
</evidence>
<organism evidence="6 7">
    <name type="scientific">Pedobacter psychrotolerans</name>
    <dbReference type="NCBI Taxonomy" id="1843235"/>
    <lineage>
        <taxon>Bacteria</taxon>
        <taxon>Pseudomonadati</taxon>
        <taxon>Bacteroidota</taxon>
        <taxon>Sphingobacteriia</taxon>
        <taxon>Sphingobacteriales</taxon>
        <taxon>Sphingobacteriaceae</taxon>
        <taxon>Pedobacter</taxon>
    </lineage>
</organism>
<dbReference type="GO" id="GO:0003677">
    <property type="term" value="F:DNA binding"/>
    <property type="evidence" value="ECO:0007669"/>
    <property type="project" value="UniProtKB-KW"/>
</dbReference>
<dbReference type="PROSITE" id="PS50943">
    <property type="entry name" value="HTH_CROC1"/>
    <property type="match status" value="1"/>
</dbReference>
<reference evidence="8" key="2">
    <citation type="journal article" date="2019" name="Int. J. Syst. Evol. Microbiol.">
        <title>The Global Catalogue of Microorganisms (GCM) 10K type strain sequencing project: providing services to taxonomists for standard genome sequencing and annotation.</title>
        <authorList>
            <consortium name="The Broad Institute Genomics Platform"/>
            <consortium name="The Broad Institute Genome Sequencing Center for Infectious Disease"/>
            <person name="Wu L."/>
            <person name="Ma J."/>
        </authorList>
    </citation>
    <scope>NUCLEOTIDE SEQUENCE [LARGE SCALE GENOMIC DNA]</scope>
    <source>
        <strain evidence="8">CGMCC 1.15644</strain>
    </source>
</reference>
<dbReference type="GO" id="GO:0003700">
    <property type="term" value="F:DNA-binding transcription factor activity"/>
    <property type="evidence" value="ECO:0007669"/>
    <property type="project" value="TreeGrafter"/>
</dbReference>
<keyword evidence="2" id="KW-0238">DNA-binding</keyword>
<dbReference type="SMART" id="SM00530">
    <property type="entry name" value="HTH_XRE"/>
    <property type="match status" value="1"/>
</dbReference>
<dbReference type="Pfam" id="PF01381">
    <property type="entry name" value="HTH_3"/>
    <property type="match status" value="1"/>
</dbReference>
<dbReference type="PANTHER" id="PTHR46797">
    <property type="entry name" value="HTH-TYPE TRANSCRIPTIONAL REGULATOR"/>
    <property type="match status" value="1"/>
</dbReference>
<protein>
    <submittedName>
        <fullName evidence="6">Helix-turn-helix protein</fullName>
    </submittedName>
</protein>
<keyword evidence="1" id="KW-0805">Transcription regulation</keyword>
<evidence type="ECO:0000313" key="8">
    <source>
        <dbReference type="Proteomes" id="UP000622648"/>
    </source>
</evidence>
<evidence type="ECO:0000256" key="2">
    <source>
        <dbReference type="ARBA" id="ARBA00023125"/>
    </source>
</evidence>
<dbReference type="InterPro" id="IPR050807">
    <property type="entry name" value="TransReg_Diox_bact_type"/>
</dbReference>
<reference evidence="5" key="1">
    <citation type="journal article" date="2014" name="Int. J. Syst. Evol. Microbiol.">
        <title>Complete genome of a new Firmicutes species belonging to the dominant human colonic microbiota ('Ruminococcus bicirculans') reveals two chromosomes and a selective capacity to utilize plant glucans.</title>
        <authorList>
            <consortium name="NISC Comparative Sequencing Program"/>
            <person name="Wegmann U."/>
            <person name="Louis P."/>
            <person name="Goesmann A."/>
            <person name="Henrissat B."/>
            <person name="Duncan S.H."/>
            <person name="Flint H.J."/>
        </authorList>
    </citation>
    <scope>NUCLEOTIDE SEQUENCE</scope>
    <source>
        <strain evidence="5">CGMCC 1.15644</strain>
    </source>
</reference>
<keyword evidence="3" id="KW-0804">Transcription</keyword>
<evidence type="ECO:0000313" key="6">
    <source>
        <dbReference type="EMBL" id="TCO27085.1"/>
    </source>
</evidence>
<proteinExistence type="predicted"/>
<feature type="domain" description="HTH cro/C1-type" evidence="4">
    <location>
        <begin position="45"/>
        <end position="99"/>
    </location>
</feature>
<dbReference type="InterPro" id="IPR001387">
    <property type="entry name" value="Cro/C1-type_HTH"/>
</dbReference>
<evidence type="ECO:0000313" key="5">
    <source>
        <dbReference type="EMBL" id="GGE58789.1"/>
    </source>
</evidence>
<dbReference type="Gene3D" id="1.10.260.40">
    <property type="entry name" value="lambda repressor-like DNA-binding domains"/>
    <property type="match status" value="1"/>
</dbReference>
<comment type="caution">
    <text evidence="6">The sequence shown here is derived from an EMBL/GenBank/DDBJ whole genome shotgun (WGS) entry which is preliminary data.</text>
</comment>
<dbReference type="RefSeq" id="WP_229676815.1">
    <property type="nucleotide sequence ID" value="NZ_BMJO01000004.1"/>
</dbReference>
<evidence type="ECO:0000256" key="1">
    <source>
        <dbReference type="ARBA" id="ARBA00023015"/>
    </source>
</evidence>
<dbReference type="AlphaFoldDB" id="A0A4R2HG01"/>
<dbReference type="EMBL" id="SLWO01000003">
    <property type="protein sequence ID" value="TCO27085.1"/>
    <property type="molecule type" value="Genomic_DNA"/>
</dbReference>
<accession>A0A4R2HG01</accession>
<reference evidence="6 7" key="3">
    <citation type="submission" date="2019-03" db="EMBL/GenBank/DDBJ databases">
        <title>Genomic Encyclopedia of Type Strains, Phase IV (KMG-IV): sequencing the most valuable type-strain genomes for metagenomic binning, comparative biology and taxonomic classification.</title>
        <authorList>
            <person name="Goeker M."/>
        </authorList>
    </citation>
    <scope>NUCLEOTIDE SEQUENCE [LARGE SCALE GENOMIC DNA]</scope>
    <source>
        <strain evidence="6 7">DSM 103236</strain>
    </source>
</reference>
<evidence type="ECO:0000256" key="3">
    <source>
        <dbReference type="ARBA" id="ARBA00023163"/>
    </source>
</evidence>
<evidence type="ECO:0000259" key="4">
    <source>
        <dbReference type="PROSITE" id="PS50943"/>
    </source>
</evidence>
<sequence>MFSNITIKDKKDKYVLTLILLYFDFSSVGKQYRDQPYLEAVGRKLIEIREKQGITQEKLAELTKFDTRQIGRIERAETNTSISMIKAIADKLNIGVDEMLNIK</sequence>
<dbReference type="Proteomes" id="UP000622648">
    <property type="component" value="Unassembled WGS sequence"/>
</dbReference>
<reference evidence="5" key="4">
    <citation type="submission" date="2024-05" db="EMBL/GenBank/DDBJ databases">
        <authorList>
            <person name="Sun Q."/>
            <person name="Zhou Y."/>
        </authorList>
    </citation>
    <scope>NUCLEOTIDE SEQUENCE</scope>
    <source>
        <strain evidence="5">CGMCC 1.15644</strain>
    </source>
</reference>
<keyword evidence="8" id="KW-1185">Reference proteome</keyword>
<dbReference type="Proteomes" id="UP000295684">
    <property type="component" value="Unassembled WGS sequence"/>
</dbReference>
<dbReference type="EMBL" id="BMJO01000004">
    <property type="protein sequence ID" value="GGE58789.1"/>
    <property type="molecule type" value="Genomic_DNA"/>
</dbReference>
<dbReference type="PANTHER" id="PTHR46797:SF23">
    <property type="entry name" value="HTH-TYPE TRANSCRIPTIONAL REGULATOR SUTR"/>
    <property type="match status" value="1"/>
</dbReference>
<dbReference type="SUPFAM" id="SSF47413">
    <property type="entry name" value="lambda repressor-like DNA-binding domains"/>
    <property type="match status" value="1"/>
</dbReference>